<dbReference type="PANTHER" id="PTHR45339:SF5">
    <property type="entry name" value="HISTIDINE KINASE"/>
    <property type="match status" value="1"/>
</dbReference>
<dbReference type="CDD" id="cd00082">
    <property type="entry name" value="HisKA"/>
    <property type="match status" value="1"/>
</dbReference>
<dbReference type="SUPFAM" id="SSF47384">
    <property type="entry name" value="Homodimeric domain of signal transducing histidine kinase"/>
    <property type="match status" value="1"/>
</dbReference>
<evidence type="ECO:0000256" key="2">
    <source>
        <dbReference type="ARBA" id="ARBA00012438"/>
    </source>
</evidence>
<dbReference type="EC" id="2.7.13.3" evidence="2"/>
<evidence type="ECO:0000256" key="1">
    <source>
        <dbReference type="ARBA" id="ARBA00000085"/>
    </source>
</evidence>
<dbReference type="InterPro" id="IPR005467">
    <property type="entry name" value="His_kinase_dom"/>
</dbReference>
<dbReference type="Pfam" id="PF02518">
    <property type="entry name" value="HATPase_c"/>
    <property type="match status" value="1"/>
</dbReference>
<gene>
    <name evidence="5" type="ORF">ACFOGJ_25015</name>
</gene>
<dbReference type="InterPro" id="IPR003594">
    <property type="entry name" value="HATPase_dom"/>
</dbReference>
<keyword evidence="3" id="KW-0597">Phosphoprotein</keyword>
<dbReference type="EMBL" id="JBHRTR010000046">
    <property type="protein sequence ID" value="MFC3230534.1"/>
    <property type="molecule type" value="Genomic_DNA"/>
</dbReference>
<feature type="domain" description="Histidine kinase" evidence="4">
    <location>
        <begin position="154"/>
        <end position="379"/>
    </location>
</feature>
<evidence type="ECO:0000313" key="6">
    <source>
        <dbReference type="Proteomes" id="UP001595528"/>
    </source>
</evidence>
<evidence type="ECO:0000259" key="4">
    <source>
        <dbReference type="PROSITE" id="PS50109"/>
    </source>
</evidence>
<comment type="catalytic activity">
    <reaction evidence="1">
        <text>ATP + protein L-histidine = ADP + protein N-phospho-L-histidine.</text>
        <dbReference type="EC" id="2.7.13.3"/>
    </reaction>
</comment>
<accession>A0ABV7L7E0</accession>
<organism evidence="5 6">
    <name type="scientific">Marinibaculum pumilum</name>
    <dbReference type="NCBI Taxonomy" id="1766165"/>
    <lineage>
        <taxon>Bacteria</taxon>
        <taxon>Pseudomonadati</taxon>
        <taxon>Pseudomonadota</taxon>
        <taxon>Alphaproteobacteria</taxon>
        <taxon>Rhodospirillales</taxon>
        <taxon>Rhodospirillaceae</taxon>
        <taxon>Marinibaculum</taxon>
    </lineage>
</organism>
<name>A0ABV7L7E0_9PROT</name>
<dbReference type="InterPro" id="IPR036097">
    <property type="entry name" value="HisK_dim/P_sf"/>
</dbReference>
<dbReference type="SMART" id="SM00388">
    <property type="entry name" value="HisKA"/>
    <property type="match status" value="1"/>
</dbReference>
<dbReference type="Gene3D" id="3.30.565.10">
    <property type="entry name" value="Histidine kinase-like ATPase, C-terminal domain"/>
    <property type="match status" value="1"/>
</dbReference>
<proteinExistence type="predicted"/>
<dbReference type="SMART" id="SM00387">
    <property type="entry name" value="HATPase_c"/>
    <property type="match status" value="1"/>
</dbReference>
<keyword evidence="5" id="KW-0547">Nucleotide-binding</keyword>
<dbReference type="Gene3D" id="1.10.287.130">
    <property type="match status" value="1"/>
</dbReference>
<dbReference type="SUPFAM" id="SSF55874">
    <property type="entry name" value="ATPase domain of HSP90 chaperone/DNA topoisomerase II/histidine kinase"/>
    <property type="match status" value="1"/>
</dbReference>
<reference evidence="6" key="1">
    <citation type="journal article" date="2019" name="Int. J. Syst. Evol. Microbiol.">
        <title>The Global Catalogue of Microorganisms (GCM) 10K type strain sequencing project: providing services to taxonomists for standard genome sequencing and annotation.</title>
        <authorList>
            <consortium name="The Broad Institute Genomics Platform"/>
            <consortium name="The Broad Institute Genome Sequencing Center for Infectious Disease"/>
            <person name="Wu L."/>
            <person name="Ma J."/>
        </authorList>
    </citation>
    <scope>NUCLEOTIDE SEQUENCE [LARGE SCALE GENOMIC DNA]</scope>
    <source>
        <strain evidence="6">KCTC 42964</strain>
    </source>
</reference>
<keyword evidence="5" id="KW-0067">ATP-binding</keyword>
<dbReference type="InterPro" id="IPR036890">
    <property type="entry name" value="HATPase_C_sf"/>
</dbReference>
<evidence type="ECO:0000256" key="3">
    <source>
        <dbReference type="ARBA" id="ARBA00022553"/>
    </source>
</evidence>
<keyword evidence="6" id="KW-1185">Reference proteome</keyword>
<dbReference type="RefSeq" id="WP_379905779.1">
    <property type="nucleotide sequence ID" value="NZ_JBHRTR010000046.1"/>
</dbReference>
<protein>
    <recommendedName>
        <fullName evidence="2">histidine kinase</fullName>
        <ecNumber evidence="2">2.7.13.3</ecNumber>
    </recommendedName>
</protein>
<dbReference type="PANTHER" id="PTHR45339">
    <property type="entry name" value="HYBRID SIGNAL TRANSDUCTION HISTIDINE KINASE J"/>
    <property type="match status" value="1"/>
</dbReference>
<evidence type="ECO:0000313" key="5">
    <source>
        <dbReference type="EMBL" id="MFC3230534.1"/>
    </source>
</evidence>
<dbReference type="GO" id="GO:0005524">
    <property type="term" value="F:ATP binding"/>
    <property type="evidence" value="ECO:0007669"/>
    <property type="project" value="UniProtKB-KW"/>
</dbReference>
<dbReference type="Proteomes" id="UP001595528">
    <property type="component" value="Unassembled WGS sequence"/>
</dbReference>
<dbReference type="PROSITE" id="PS50109">
    <property type="entry name" value="HIS_KIN"/>
    <property type="match status" value="1"/>
</dbReference>
<dbReference type="InterPro" id="IPR003661">
    <property type="entry name" value="HisK_dim/P_dom"/>
</dbReference>
<sequence>MTWHRMATFAATPGIAVLDADGRLLEWNAEFERELAASACRPGRGLRLAALDPAADGAAEAPCAAAGHRACTLDRNGRRFRIEEVELPSGTVVRTSREILGETGSGDAGRILQSLALQTSGSVSRLRRAAQEEPRCARAEAERANEAKNSFLATMSHEMRTPLNGLLGMLELLHGSDLSPEQSAWAEAASLSGESLRALIDDVMDLTRAEGGQVDLRPAPFDLVELLEEAATLVAARAARKGLLLSVFVAPELRGSALGDARRLRQILFNLAGNAVKFTDAGSVSVEALPAAAPQDAAADRRRVRFQVLDSGSGLRDRDTDRLCERFVQADPSITQRFGGFDLGLAICREFVSLMGGRIGLERRPCGGTLAWFEVDLPPVGTPRRWDLSDEDEPVRVLLAGRTGNADTDLLRHLRALDAEVAEAPDIRMAVRELAEARTVGAPCRVVFVDAALAARAAAHGAALSVTLRAAVPGETRLVLLADPATTLQAPCPDWADGVLARPIRLQPLLDCLRRTSDSCAMPGIGLRPTLSAAAADG</sequence>
<comment type="caution">
    <text evidence="5">The sequence shown here is derived from an EMBL/GenBank/DDBJ whole genome shotgun (WGS) entry which is preliminary data.</text>
</comment>
<dbReference type="Pfam" id="PF00512">
    <property type="entry name" value="HisKA"/>
    <property type="match status" value="1"/>
</dbReference>